<protein>
    <submittedName>
        <fullName evidence="1">Uncharacterized protein</fullName>
    </submittedName>
</protein>
<proteinExistence type="predicted"/>
<dbReference type="EMBL" id="JAWDJW010000104">
    <property type="protein sequence ID" value="KAK3081642.1"/>
    <property type="molecule type" value="Genomic_DNA"/>
</dbReference>
<organism evidence="1 2">
    <name type="scientific">Coniosporium uncinatum</name>
    <dbReference type="NCBI Taxonomy" id="93489"/>
    <lineage>
        <taxon>Eukaryota</taxon>
        <taxon>Fungi</taxon>
        <taxon>Dikarya</taxon>
        <taxon>Ascomycota</taxon>
        <taxon>Pezizomycotina</taxon>
        <taxon>Dothideomycetes</taxon>
        <taxon>Dothideomycetes incertae sedis</taxon>
        <taxon>Coniosporium</taxon>
    </lineage>
</organism>
<reference evidence="1" key="1">
    <citation type="submission" date="2024-09" db="EMBL/GenBank/DDBJ databases">
        <title>Black Yeasts Isolated from many extreme environments.</title>
        <authorList>
            <person name="Coleine C."/>
            <person name="Stajich J.E."/>
            <person name="Selbmann L."/>
        </authorList>
    </citation>
    <scope>NUCLEOTIDE SEQUENCE</scope>
    <source>
        <strain evidence="1">CCFEE 5737</strain>
    </source>
</reference>
<sequence>MLGSVKHETAATEQSEALLMLIGEFVDAVISEAMMGMVLQAEFREMIRPLCEKAPEATRSLATTVLEYSNADGRAGATTINPQGKVSDLNNRRRKKLKCGRHEDTTYRAPKSAQLGPAASRSDPRTTQVAEPSLGRFNEEPRRNPSELQDNAPSTAGRLAGLDVVKVNGRVDNARTEATEELALKRTNLDAKGHLTEVEVANAYH</sequence>
<evidence type="ECO:0000313" key="2">
    <source>
        <dbReference type="Proteomes" id="UP001186974"/>
    </source>
</evidence>
<name>A0ACC3DY37_9PEZI</name>
<keyword evidence="2" id="KW-1185">Reference proteome</keyword>
<evidence type="ECO:0000313" key="1">
    <source>
        <dbReference type="EMBL" id="KAK3081642.1"/>
    </source>
</evidence>
<comment type="caution">
    <text evidence="1">The sequence shown here is derived from an EMBL/GenBank/DDBJ whole genome shotgun (WGS) entry which is preliminary data.</text>
</comment>
<dbReference type="Proteomes" id="UP001186974">
    <property type="component" value="Unassembled WGS sequence"/>
</dbReference>
<accession>A0ACC3DY37</accession>
<gene>
    <name evidence="1" type="ORF">LTS18_004447</name>
</gene>